<accession>B0WRG8</accession>
<dbReference type="HOGENOM" id="CLU_397035_0_0_1"/>
<dbReference type="GO" id="GO:0003677">
    <property type="term" value="F:DNA binding"/>
    <property type="evidence" value="ECO:0007669"/>
    <property type="project" value="InterPro"/>
</dbReference>
<evidence type="ECO:0000256" key="6">
    <source>
        <dbReference type="SAM" id="MobiDB-lite"/>
    </source>
</evidence>
<dbReference type="Pfam" id="PF04675">
    <property type="entry name" value="DNA_ligase_A_N"/>
    <property type="match status" value="1"/>
</dbReference>
<dbReference type="GO" id="GO:0006310">
    <property type="term" value="P:DNA recombination"/>
    <property type="evidence" value="ECO:0007669"/>
    <property type="project" value="UniProtKB-KW"/>
</dbReference>
<dbReference type="STRING" id="7176.B0WRG8"/>
<dbReference type="eggNOG" id="KOG0967">
    <property type="taxonomic scope" value="Eukaryota"/>
</dbReference>
<sequence>MSRVEQARAVVRLARSKVFPTAVEVQPGLRSLLVLLLSHLWMHYGHCYSMEVLQSVETAAVVATAAATDYDANFPKLYDALELTGDDTAAPRINAPAVPCDPPGPCPRPRPLRLTTPDSGALHQPHRDRHDSGHHFRRLQHHHLSSSQEFEQVLVRLRICVKVVVDLRLQLLGDDRSSGQQHLLYQLLFHYFPISCDTVLLFNFLFAAVPPKTTKTNTRDVKRSYQCDVKREFLSHKNSVGTRLLLVPLQMTKSFSYAGCKRSPNSNTVSSDSSRTNSCLLWKVVCFCFFVTSVVCSAGKKPKLVASSTEESAAGTPSSVKKSPSDSIPGGGKKCIESPDPDRVHGSFKSAKKKTFTVVKKEVKREPSESPKRREGGCGESGRLQELRDGVQYGRKFWPNGETVTCLARTLQIIEWLRMIEILANYFCSVILILSPDDLLLEPACLAPAYAGVELDMTGVLVDDAIRQSTGRSLAQILMDAQTTRDLGLVAEQSKSSYRMMFRPAPHAVNDVFGKLRKINKMTGTDDGQDSVDVWAASVRKLSKAKVEDIALVLKTESVNQIVQLLLEDGVVHLVDKCSMMPGTPLKFMLAHPTKGVQEVLERFGGRQREHLQLELGEQHEHVPGSLPGLTALGRVQEYIPGLRNIVGVEQISYPPTIKTTWWKHHPPVPDAEKLQDHLIKARSPGSSAGDTKD</sequence>
<gene>
    <name evidence="9" type="primary">6042154</name>
    <name evidence="8" type="ORF">CpipJ_CPIJ009862</name>
</gene>
<feature type="compositionally biased region" description="Basic and acidic residues" evidence="6">
    <location>
        <begin position="334"/>
        <end position="345"/>
    </location>
</feature>
<feature type="region of interest" description="Disordered" evidence="6">
    <location>
        <begin position="360"/>
        <end position="382"/>
    </location>
</feature>
<proteinExistence type="inferred from homology"/>
<keyword evidence="3" id="KW-0227">DNA damage</keyword>
<dbReference type="AlphaFoldDB" id="B0WRG8"/>
<dbReference type="PANTHER" id="PTHR45674">
    <property type="entry name" value="DNA LIGASE 1/3 FAMILY MEMBER"/>
    <property type="match status" value="1"/>
</dbReference>
<dbReference type="EMBL" id="DS232055">
    <property type="protein sequence ID" value="EDS33361.1"/>
    <property type="molecule type" value="Genomic_DNA"/>
</dbReference>
<keyword evidence="2" id="KW-0436">Ligase</keyword>
<dbReference type="Proteomes" id="UP000002320">
    <property type="component" value="Unassembled WGS sequence"/>
</dbReference>
<evidence type="ECO:0000259" key="7">
    <source>
        <dbReference type="Pfam" id="PF04675"/>
    </source>
</evidence>
<dbReference type="InterPro" id="IPR012308">
    <property type="entry name" value="DNA_ligase_ATP-dep_N"/>
</dbReference>
<name>B0WRG8_CULQU</name>
<dbReference type="InterPro" id="IPR036599">
    <property type="entry name" value="DNA_ligase_N_sf"/>
</dbReference>
<dbReference type="EnsemblMetazoa" id="CPIJ009862-RA">
    <property type="protein sequence ID" value="CPIJ009862-PA"/>
    <property type="gene ID" value="CPIJ009862"/>
</dbReference>
<evidence type="ECO:0000256" key="2">
    <source>
        <dbReference type="ARBA" id="ARBA00022598"/>
    </source>
</evidence>
<reference evidence="9" key="2">
    <citation type="submission" date="2020-05" db="UniProtKB">
        <authorList>
            <consortium name="EnsemblMetazoa"/>
        </authorList>
    </citation>
    <scope>IDENTIFICATION</scope>
    <source>
        <strain evidence="9">JHB</strain>
    </source>
</reference>
<feature type="domain" description="DNA ligase ATP-dependent N-terminal" evidence="7">
    <location>
        <begin position="417"/>
        <end position="534"/>
    </location>
</feature>
<evidence type="ECO:0000256" key="3">
    <source>
        <dbReference type="ARBA" id="ARBA00022763"/>
    </source>
</evidence>
<evidence type="ECO:0000313" key="9">
    <source>
        <dbReference type="EnsemblMetazoa" id="CPIJ009862-PA"/>
    </source>
</evidence>
<dbReference type="GO" id="GO:0005634">
    <property type="term" value="C:nucleus"/>
    <property type="evidence" value="ECO:0007669"/>
    <property type="project" value="TreeGrafter"/>
</dbReference>
<keyword evidence="4" id="KW-0233">DNA recombination</keyword>
<evidence type="ECO:0000256" key="5">
    <source>
        <dbReference type="ARBA" id="ARBA00023204"/>
    </source>
</evidence>
<evidence type="ECO:0000256" key="4">
    <source>
        <dbReference type="ARBA" id="ARBA00023172"/>
    </source>
</evidence>
<keyword evidence="10" id="KW-1185">Reference proteome</keyword>
<dbReference type="PANTHER" id="PTHR45674:SF4">
    <property type="entry name" value="DNA LIGASE 1"/>
    <property type="match status" value="1"/>
</dbReference>
<dbReference type="InterPro" id="IPR050191">
    <property type="entry name" value="ATP-dep_DNA_ligase"/>
</dbReference>
<keyword evidence="5" id="KW-0234">DNA repair</keyword>
<organism>
    <name type="scientific">Culex quinquefasciatus</name>
    <name type="common">Southern house mosquito</name>
    <name type="synonym">Culex pungens</name>
    <dbReference type="NCBI Taxonomy" id="7176"/>
    <lineage>
        <taxon>Eukaryota</taxon>
        <taxon>Metazoa</taxon>
        <taxon>Ecdysozoa</taxon>
        <taxon>Arthropoda</taxon>
        <taxon>Hexapoda</taxon>
        <taxon>Insecta</taxon>
        <taxon>Pterygota</taxon>
        <taxon>Neoptera</taxon>
        <taxon>Endopterygota</taxon>
        <taxon>Diptera</taxon>
        <taxon>Nematocera</taxon>
        <taxon>Culicoidea</taxon>
        <taxon>Culicidae</taxon>
        <taxon>Culicinae</taxon>
        <taxon>Culicini</taxon>
        <taxon>Culex</taxon>
        <taxon>Culex</taxon>
    </lineage>
</organism>
<dbReference type="Gene3D" id="1.10.3260.10">
    <property type="entry name" value="DNA ligase, ATP-dependent, N-terminal domain"/>
    <property type="match status" value="1"/>
</dbReference>
<dbReference type="KEGG" id="cqu:CpipJ_CPIJ009862"/>
<feature type="region of interest" description="Disordered" evidence="6">
    <location>
        <begin position="308"/>
        <end position="347"/>
    </location>
</feature>
<dbReference type="OrthoDB" id="342281at2759"/>
<protein>
    <recommendedName>
        <fullName evidence="7">DNA ligase ATP-dependent N-terminal domain-containing protein</fullName>
    </recommendedName>
</protein>
<dbReference type="VEuPathDB" id="VectorBase:CQUJHB010101"/>
<evidence type="ECO:0000256" key="1">
    <source>
        <dbReference type="ARBA" id="ARBA00007572"/>
    </source>
</evidence>
<evidence type="ECO:0000313" key="8">
    <source>
        <dbReference type="EMBL" id="EDS33361.1"/>
    </source>
</evidence>
<evidence type="ECO:0000313" key="10">
    <source>
        <dbReference type="Proteomes" id="UP000002320"/>
    </source>
</evidence>
<dbReference type="VEuPathDB" id="VectorBase:CPIJ009862"/>
<dbReference type="SUPFAM" id="SSF117018">
    <property type="entry name" value="ATP-dependent DNA ligase DNA-binding domain"/>
    <property type="match status" value="1"/>
</dbReference>
<dbReference type="GO" id="GO:0005739">
    <property type="term" value="C:mitochondrion"/>
    <property type="evidence" value="ECO:0007669"/>
    <property type="project" value="TreeGrafter"/>
</dbReference>
<reference evidence="8" key="1">
    <citation type="submission" date="2007-03" db="EMBL/GenBank/DDBJ databases">
        <title>Annotation of Culex pipiens quinquefasciatus.</title>
        <authorList>
            <consortium name="The Broad Institute Genome Sequencing Platform"/>
            <person name="Atkinson P.W."/>
            <person name="Hemingway J."/>
            <person name="Christensen B.M."/>
            <person name="Higgs S."/>
            <person name="Kodira C."/>
            <person name="Hannick L."/>
            <person name="Megy K."/>
            <person name="O'Leary S."/>
            <person name="Pearson M."/>
            <person name="Haas B.J."/>
            <person name="Mauceli E."/>
            <person name="Wortman J.R."/>
            <person name="Lee N.H."/>
            <person name="Guigo R."/>
            <person name="Stanke M."/>
            <person name="Alvarado L."/>
            <person name="Amedeo P."/>
            <person name="Antoine C.H."/>
            <person name="Arensburger P."/>
            <person name="Bidwell S.L."/>
            <person name="Crawford M."/>
            <person name="Camaro F."/>
            <person name="Devon K."/>
            <person name="Engels R."/>
            <person name="Hammond M."/>
            <person name="Howarth C."/>
            <person name="Koehrsen M."/>
            <person name="Lawson D."/>
            <person name="Montgomery P."/>
            <person name="Nene V."/>
            <person name="Nusbaum C."/>
            <person name="Puiu D."/>
            <person name="Romero-Severson J."/>
            <person name="Severson D.W."/>
            <person name="Shumway M."/>
            <person name="Sisk P."/>
            <person name="Stolte C."/>
            <person name="Zeng Q."/>
            <person name="Eisenstadt E."/>
            <person name="Fraser-Liggett C."/>
            <person name="Strausberg R."/>
            <person name="Galagan J."/>
            <person name="Birren B."/>
            <person name="Collins F.H."/>
        </authorList>
    </citation>
    <scope>NUCLEOTIDE SEQUENCE [LARGE SCALE GENOMIC DNA]</scope>
    <source>
        <strain evidence="8">JHB</strain>
    </source>
</reference>
<dbReference type="GO" id="GO:1903461">
    <property type="term" value="P:Okazaki fragment processing involved in mitotic DNA replication"/>
    <property type="evidence" value="ECO:0007669"/>
    <property type="project" value="TreeGrafter"/>
</dbReference>
<dbReference type="GO" id="GO:0003910">
    <property type="term" value="F:DNA ligase (ATP) activity"/>
    <property type="evidence" value="ECO:0007669"/>
    <property type="project" value="InterPro"/>
</dbReference>
<dbReference type="GO" id="GO:0006281">
    <property type="term" value="P:DNA repair"/>
    <property type="evidence" value="ECO:0007669"/>
    <property type="project" value="UniProtKB-KW"/>
</dbReference>
<comment type="similarity">
    <text evidence="1">Belongs to the ATP-dependent DNA ligase family.</text>
</comment>
<dbReference type="InParanoid" id="B0WRG8"/>
<dbReference type="VEuPathDB" id="VectorBase:CQUJHB014558"/>
<feature type="compositionally biased region" description="Polar residues" evidence="6">
    <location>
        <begin position="308"/>
        <end position="326"/>
    </location>
</feature>